<gene>
    <name evidence="4" type="ORF">THRCLA_08620</name>
</gene>
<evidence type="ECO:0000313" key="4">
    <source>
        <dbReference type="EMBL" id="OQR92733.1"/>
    </source>
</evidence>
<dbReference type="InterPro" id="IPR013087">
    <property type="entry name" value="Znf_C2H2_type"/>
</dbReference>
<dbReference type="AlphaFoldDB" id="A0A1V9Z3Z2"/>
<dbReference type="Proteomes" id="UP000243217">
    <property type="component" value="Unassembled WGS sequence"/>
</dbReference>
<feature type="region of interest" description="Disordered" evidence="2">
    <location>
        <begin position="587"/>
        <end position="612"/>
    </location>
</feature>
<proteinExistence type="predicted"/>
<dbReference type="CDD" id="cd19757">
    <property type="entry name" value="Bbox1"/>
    <property type="match status" value="2"/>
</dbReference>
<protein>
    <recommendedName>
        <fullName evidence="3">B box-type domain-containing protein</fullName>
    </recommendedName>
</protein>
<keyword evidence="1" id="KW-0479">Metal-binding</keyword>
<comment type="caution">
    <text evidence="4">The sequence shown here is derived from an EMBL/GenBank/DDBJ whole genome shotgun (WGS) entry which is preliminary data.</text>
</comment>
<evidence type="ECO:0000256" key="1">
    <source>
        <dbReference type="PROSITE-ProRule" id="PRU00024"/>
    </source>
</evidence>
<organism evidence="4 5">
    <name type="scientific">Thraustotheca clavata</name>
    <dbReference type="NCBI Taxonomy" id="74557"/>
    <lineage>
        <taxon>Eukaryota</taxon>
        <taxon>Sar</taxon>
        <taxon>Stramenopiles</taxon>
        <taxon>Oomycota</taxon>
        <taxon>Saprolegniomycetes</taxon>
        <taxon>Saprolegniales</taxon>
        <taxon>Achlyaceae</taxon>
        <taxon>Thraustotheca</taxon>
    </lineage>
</organism>
<keyword evidence="1" id="KW-0862">Zinc</keyword>
<evidence type="ECO:0000259" key="3">
    <source>
        <dbReference type="PROSITE" id="PS50119"/>
    </source>
</evidence>
<dbReference type="PROSITE" id="PS00028">
    <property type="entry name" value="ZINC_FINGER_C2H2_1"/>
    <property type="match status" value="1"/>
</dbReference>
<dbReference type="STRING" id="74557.A0A1V9Z3Z2"/>
<dbReference type="EMBL" id="JNBS01002308">
    <property type="protein sequence ID" value="OQR92733.1"/>
    <property type="molecule type" value="Genomic_DNA"/>
</dbReference>
<keyword evidence="5" id="KW-1185">Reference proteome</keyword>
<evidence type="ECO:0000313" key="5">
    <source>
        <dbReference type="Proteomes" id="UP000243217"/>
    </source>
</evidence>
<sequence length="612" mass="70280">MTPFISIQSPPPDEEYIVYCSKHDTQPIEKATKYCLECDDAACDWCHERDHKRTAFLKHIFIPIELCSLCSVQTATRSCNECKEGRAPFCDSCYPHYHKDKKHTFTPLVALCVECQVKVGCWKCHVCNDLFCKKCFSSFHRKGHRQQHTLERVAYLPIQAKELQDQRAREEQRIQQALLAEAHVQEQLQEIDKTKMELAAKMIQSAYRAMKERVAGKAYMKMVRQTNWIMQQRVKDDVVRKGMAYKFKKAIGVAQALASDTTEEAAVIAARKEAIKDALGLSTYDYTKGTIDSKLFGVNFFSGPPAWCIYDAPVVIARGEYKNCQARVVSTKSLIESGNILLFINDAHKSITLSIRDIRPFDEEQEAAGAFGRLGQTLTKATHKIQNSVLSKVEQKRFELKLLHHRTEFKDIEEYAWIQSRDQDTGIETWWNVVNNGKAATKPRSLAALDTMQSTAKEEIITQLKEAHERLMKILRKTDHGAVDRRASLDVVSASPDQLNQLHEALFYFDNLWSHPHVGTKVKDLTKDLSTNQLQLIVRLFARLKGNIPEDEWEDFVLKFCRLPQDDKYEFTERCQDMTIEEAIASMSNISQSEKNKNLRTKHQSTEDNNED</sequence>
<dbReference type="PROSITE" id="PS50119">
    <property type="entry name" value="ZF_BBOX"/>
    <property type="match status" value="1"/>
</dbReference>
<evidence type="ECO:0000256" key="2">
    <source>
        <dbReference type="SAM" id="MobiDB-lite"/>
    </source>
</evidence>
<keyword evidence="1" id="KW-0863">Zinc-finger</keyword>
<dbReference type="OrthoDB" id="77153at2759"/>
<reference evidence="4 5" key="1">
    <citation type="journal article" date="2014" name="Genome Biol. Evol.">
        <title>The secreted proteins of Achlya hypogyna and Thraustotheca clavata identify the ancestral oomycete secretome and reveal gene acquisitions by horizontal gene transfer.</title>
        <authorList>
            <person name="Misner I."/>
            <person name="Blouin N."/>
            <person name="Leonard G."/>
            <person name="Richards T.A."/>
            <person name="Lane C.E."/>
        </authorList>
    </citation>
    <scope>NUCLEOTIDE SEQUENCE [LARGE SCALE GENOMIC DNA]</scope>
    <source>
        <strain evidence="4 5">ATCC 34112</strain>
    </source>
</reference>
<accession>A0A1V9Z3Z2</accession>
<dbReference type="GO" id="GO:0008270">
    <property type="term" value="F:zinc ion binding"/>
    <property type="evidence" value="ECO:0007669"/>
    <property type="project" value="UniProtKB-KW"/>
</dbReference>
<dbReference type="InterPro" id="IPR000315">
    <property type="entry name" value="Znf_B-box"/>
</dbReference>
<feature type="domain" description="B box-type" evidence="3">
    <location>
        <begin position="15"/>
        <end position="64"/>
    </location>
</feature>
<name>A0A1V9Z3Z2_9STRA</name>